<dbReference type="RefSeq" id="WP_154716741.1">
    <property type="nucleotide sequence ID" value="NZ_LT837803.1"/>
</dbReference>
<feature type="transmembrane region" description="Helical" evidence="1">
    <location>
        <begin position="188"/>
        <end position="208"/>
    </location>
</feature>
<evidence type="ECO:0000313" key="2">
    <source>
        <dbReference type="EMBL" id="SMB26763.1"/>
    </source>
</evidence>
<feature type="transmembrane region" description="Helical" evidence="1">
    <location>
        <begin position="124"/>
        <end position="145"/>
    </location>
</feature>
<accession>A0A7Z7HR61</accession>
<keyword evidence="3" id="KW-1185">Reference proteome</keyword>
<reference evidence="2" key="1">
    <citation type="submission" date="2017-03" db="EMBL/GenBank/DDBJ databases">
        <authorList>
            <consortium name="AG Boll"/>
        </authorList>
    </citation>
    <scope>NUCLEOTIDE SEQUENCE [LARGE SCALE GENOMIC DNA]</scope>
    <source>
        <strain evidence="2">Chol</strain>
    </source>
</reference>
<sequence>MNFMTFVGVVLVAIFGASVWNHHQVTGNFSVVYLLVMFFLSLNMIICLWEMCLFARIDLIAQKNEAYRKRFPNDKNQPVLDFVTSKVTLSNVLSPDYWCDVWATYSLFDGSYADKRTLGFNLDVGNGFWTLIPCLILHFGFTYHFLPANVIGIVALCFFYQVTYCTGLYWFAFFNVGRQHQNSSAENLIYIWGTNCPWFIFGLIGLYASVRLVLENSWAVFGN</sequence>
<proteinExistence type="predicted"/>
<dbReference type="Proteomes" id="UP000242886">
    <property type="component" value="Chromosome SDENCHOL"/>
</dbReference>
<feature type="transmembrane region" description="Helical" evidence="1">
    <location>
        <begin position="151"/>
        <end position="176"/>
    </location>
</feature>
<gene>
    <name evidence="2" type="ORF">SDENCHOL_20211</name>
</gene>
<name>A0A7Z7HR61_9PROT</name>
<keyword evidence="1" id="KW-1133">Transmembrane helix</keyword>
<feature type="transmembrane region" description="Helical" evidence="1">
    <location>
        <begin position="31"/>
        <end position="54"/>
    </location>
</feature>
<keyword evidence="1" id="KW-0812">Transmembrane</keyword>
<keyword evidence="1" id="KW-0472">Membrane</keyword>
<evidence type="ECO:0000256" key="1">
    <source>
        <dbReference type="SAM" id="Phobius"/>
    </source>
</evidence>
<organism evidence="2 3">
    <name type="scientific">Sterolibacterium denitrificans</name>
    <dbReference type="NCBI Taxonomy" id="157592"/>
    <lineage>
        <taxon>Bacteria</taxon>
        <taxon>Pseudomonadati</taxon>
        <taxon>Pseudomonadota</taxon>
        <taxon>Betaproteobacteria</taxon>
        <taxon>Nitrosomonadales</taxon>
        <taxon>Sterolibacteriaceae</taxon>
        <taxon>Sterolibacterium</taxon>
    </lineage>
</organism>
<protein>
    <submittedName>
        <fullName evidence="2">Uncharacterized protein</fullName>
    </submittedName>
</protein>
<dbReference type="AlphaFoldDB" id="A0A7Z7HR61"/>
<evidence type="ECO:0000313" key="3">
    <source>
        <dbReference type="Proteomes" id="UP000242886"/>
    </source>
</evidence>
<dbReference type="EMBL" id="LT837803">
    <property type="protein sequence ID" value="SMB26763.1"/>
    <property type="molecule type" value="Genomic_DNA"/>
</dbReference>